<dbReference type="SUPFAM" id="SSF53850">
    <property type="entry name" value="Periplasmic binding protein-like II"/>
    <property type="match status" value="1"/>
</dbReference>
<dbReference type="Pfam" id="PF03401">
    <property type="entry name" value="TctC"/>
    <property type="match status" value="1"/>
</dbReference>
<dbReference type="Gene3D" id="3.40.190.150">
    <property type="entry name" value="Bordetella uptake gene, domain 1"/>
    <property type="match status" value="1"/>
</dbReference>
<evidence type="ECO:0000256" key="2">
    <source>
        <dbReference type="SAM" id="Phobius"/>
    </source>
</evidence>
<dbReference type="PANTHER" id="PTHR42928">
    <property type="entry name" value="TRICARBOXYLATE-BINDING PROTEIN"/>
    <property type="match status" value="1"/>
</dbReference>
<name>A0ABT4JA35_9RHOB</name>
<keyword evidence="2" id="KW-0812">Transmembrane</keyword>
<comment type="similarity">
    <text evidence="1">Belongs to the UPF0065 (bug) family.</text>
</comment>
<dbReference type="Gene3D" id="3.40.190.10">
    <property type="entry name" value="Periplasmic binding protein-like II"/>
    <property type="match status" value="1"/>
</dbReference>
<dbReference type="InterPro" id="IPR042100">
    <property type="entry name" value="Bug_dom1"/>
</dbReference>
<protein>
    <submittedName>
        <fullName evidence="3">Tripartite tricarboxylate transporter substrate binding protein</fullName>
    </submittedName>
</protein>
<gene>
    <name evidence="3" type="ORF">OU682_20330</name>
</gene>
<feature type="transmembrane region" description="Helical" evidence="2">
    <location>
        <begin position="36"/>
        <end position="57"/>
    </location>
</feature>
<dbReference type="Proteomes" id="UP001149822">
    <property type="component" value="Unassembled WGS sequence"/>
</dbReference>
<dbReference type="RefSeq" id="WP_268944039.1">
    <property type="nucleotide sequence ID" value="NZ_JAPTYD010000058.1"/>
</dbReference>
<accession>A0ABT4JA35</accession>
<keyword evidence="4" id="KW-1185">Reference proteome</keyword>
<evidence type="ECO:0000313" key="4">
    <source>
        <dbReference type="Proteomes" id="UP001149822"/>
    </source>
</evidence>
<proteinExistence type="inferred from homology"/>
<dbReference type="PIRSF" id="PIRSF017082">
    <property type="entry name" value="YflP"/>
    <property type="match status" value="1"/>
</dbReference>
<evidence type="ECO:0000256" key="1">
    <source>
        <dbReference type="ARBA" id="ARBA00006987"/>
    </source>
</evidence>
<evidence type="ECO:0000313" key="3">
    <source>
        <dbReference type="EMBL" id="MCZ0963943.1"/>
    </source>
</evidence>
<sequence>MNHNRSHRGVDNAEFSAYVKKCNKASVFREEGLMKVFLAAFAGAAALIVGAGSVATAQDYPFRDITNVVVWGAGGGTDIINRMIMAEMEEHLPVSINVINQTGGVAGSNGMVYVMNQPDDGYTLAGISESNVTAAVQGGWDQKFDYWYPFVVGGSPDLISVPANSPYGSLKELIDAAKANPGSIPAAASGAGSIHHLNLLALQKGAGAEFKFVPYQGSAAGQEAAMAGEVALVVTSLAEQAALITGGELKPIAMLTAESAEIAGVTVPSAFDTYDGLTTYLPLKQAIGFAVRDTAPDSVKEALTKAFDAAMAGEAVAEWAKANHYDIGGQSGDEAKALFARLESNFAYTLQELGVATIDPATLGIEKP</sequence>
<keyword evidence="2" id="KW-0472">Membrane</keyword>
<dbReference type="EMBL" id="JAPTYD010000058">
    <property type="protein sequence ID" value="MCZ0963943.1"/>
    <property type="molecule type" value="Genomic_DNA"/>
</dbReference>
<keyword evidence="2" id="KW-1133">Transmembrane helix</keyword>
<reference evidence="3" key="1">
    <citation type="submission" date="2022-12" db="EMBL/GenBank/DDBJ databases">
        <title>Paracoccus sp. EF6 isolated from a lake water.</title>
        <authorList>
            <person name="Liu H."/>
        </authorList>
    </citation>
    <scope>NUCLEOTIDE SEQUENCE</scope>
    <source>
        <strain evidence="3">EF6</strain>
    </source>
</reference>
<dbReference type="InterPro" id="IPR005064">
    <property type="entry name" value="BUG"/>
</dbReference>
<dbReference type="PANTHER" id="PTHR42928:SF5">
    <property type="entry name" value="BLR1237 PROTEIN"/>
    <property type="match status" value="1"/>
</dbReference>
<comment type="caution">
    <text evidence="3">The sequence shown here is derived from an EMBL/GenBank/DDBJ whole genome shotgun (WGS) entry which is preliminary data.</text>
</comment>
<organism evidence="3 4">
    <name type="scientific">Paracoccus benzoatiresistens</name>
    <dbReference type="NCBI Taxonomy" id="2997341"/>
    <lineage>
        <taxon>Bacteria</taxon>
        <taxon>Pseudomonadati</taxon>
        <taxon>Pseudomonadota</taxon>
        <taxon>Alphaproteobacteria</taxon>
        <taxon>Rhodobacterales</taxon>
        <taxon>Paracoccaceae</taxon>
        <taxon>Paracoccus</taxon>
    </lineage>
</organism>
<dbReference type="CDD" id="cd07012">
    <property type="entry name" value="PBP2_Bug_TTT"/>
    <property type="match status" value="1"/>
</dbReference>